<reference evidence="3 4" key="1">
    <citation type="journal article" date="2013" name="Stand. Genomic Sci.">
        <title>Genomic Encyclopedia of Type Strains, Phase I: The one thousand microbial genomes (KMG-I) project.</title>
        <authorList>
            <person name="Kyrpides N.C."/>
            <person name="Woyke T."/>
            <person name="Eisen J.A."/>
            <person name="Garrity G."/>
            <person name="Lilburn T.G."/>
            <person name="Beck B.J."/>
            <person name="Whitman W.B."/>
            <person name="Hugenholtz P."/>
            <person name="Klenk H.P."/>
        </authorList>
    </citation>
    <scope>NUCLEOTIDE SEQUENCE [LARGE SCALE GENOMIC DNA]</scope>
    <source>
        <strain evidence="3 4">DSM 13484</strain>
    </source>
</reference>
<evidence type="ECO:0000313" key="3">
    <source>
        <dbReference type="EMBL" id="TWI89227.1"/>
    </source>
</evidence>
<dbReference type="EMBL" id="VLLG01000003">
    <property type="protein sequence ID" value="TWI89227.1"/>
    <property type="molecule type" value="Genomic_DNA"/>
</dbReference>
<organism evidence="3 4">
    <name type="scientific">Chitinophaga japonensis</name>
    <name type="common">Flexibacter japonensis</name>
    <dbReference type="NCBI Taxonomy" id="104662"/>
    <lineage>
        <taxon>Bacteria</taxon>
        <taxon>Pseudomonadati</taxon>
        <taxon>Bacteroidota</taxon>
        <taxon>Chitinophagia</taxon>
        <taxon>Chitinophagales</taxon>
        <taxon>Chitinophagaceae</taxon>
        <taxon>Chitinophaga</taxon>
    </lineage>
</organism>
<dbReference type="RefSeq" id="WP_145715386.1">
    <property type="nucleotide sequence ID" value="NZ_BAAAFY010000001.1"/>
</dbReference>
<dbReference type="OrthoDB" id="788168at2"/>
<name>A0A562T6Q9_CHIJA</name>
<comment type="caution">
    <text evidence="3">The sequence shown here is derived from an EMBL/GenBank/DDBJ whole genome shotgun (WGS) entry which is preliminary data.</text>
</comment>
<dbReference type="AlphaFoldDB" id="A0A562T6Q9"/>
<protein>
    <submittedName>
        <fullName evidence="3">Uncharacterized protein</fullName>
    </submittedName>
</protein>
<keyword evidence="4" id="KW-1185">Reference proteome</keyword>
<feature type="region of interest" description="Disordered" evidence="1">
    <location>
        <begin position="290"/>
        <end position="319"/>
    </location>
</feature>
<sequence>MTRTLLLLLGLLAGAAVQAQRLDSASLAVLQQQQDSLQYLAYNILNGRTEDARRQSSDRFIPKLVQALKTKYSFDFPFDSIRSVSIQYPEDSTFRIFSWGLEMDNGFYHHYGAIQMNTKNGELKLFPLFDNSDYGNADTVAGNKAWYGCLYYKILQRHYFNREYYTLFGYDANNLRSTKKLLDMLTFKDGQPVFGGPYFSFAEDTVPKPVRNRFIVEYKKEATISLSYNPEMDMIVYDHLISATNEPGKPYTYVPDLDYEGFKWKAGKWVHIEKVFHDALERGKFPVQHPLDQRKKDLMHPQTAEEMEAEKAGRKRKNR</sequence>
<feature type="chain" id="PRO_5021973738" evidence="2">
    <location>
        <begin position="20"/>
        <end position="319"/>
    </location>
</feature>
<evidence type="ECO:0000256" key="2">
    <source>
        <dbReference type="SAM" id="SignalP"/>
    </source>
</evidence>
<keyword evidence="2" id="KW-0732">Signal</keyword>
<evidence type="ECO:0000256" key="1">
    <source>
        <dbReference type="SAM" id="MobiDB-lite"/>
    </source>
</evidence>
<evidence type="ECO:0000313" key="4">
    <source>
        <dbReference type="Proteomes" id="UP000316778"/>
    </source>
</evidence>
<gene>
    <name evidence="3" type="ORF">LX66_3321</name>
</gene>
<feature type="signal peptide" evidence="2">
    <location>
        <begin position="1"/>
        <end position="19"/>
    </location>
</feature>
<proteinExistence type="predicted"/>
<accession>A0A562T6Q9</accession>
<dbReference type="Proteomes" id="UP000316778">
    <property type="component" value="Unassembled WGS sequence"/>
</dbReference>